<sequence length="638" mass="65984">MKLQHALTVLFALSSPAFAAVINPRQQGSAGYAPDNIGGGSASGSDSNNQGAGAGDGAGAGGSAPDGGPASGPDSASSVTGAPGAAGTADASPSPSSEQQGGSDPGQAAAAPNPGPNPNAIGPAGTAAAPGKGSPPPASLIPSPAVTQPFPTTAGPLPNPEHLPVPGKAQNPIPSAPPPPEPTVSQNPAPADVVASAGANGPAVAASLASSANAVLETGGSPGIVGGGPAAAPPVGGTSSQYLYVWAGAEGRVNADRIVTLDFDPASPNYGRAISQTLVTSGNEPHHCGLSANGRTMVCGGFLSQFRGQNELFIFDVAENPAQPRFVANNRGGFGNVPDEVFPLSDGTFFLTEMGNNWGGGYPGRLAHLDQNGNLIAEYPPNPPPDFLPHGIDVRQDLNLLVTSDFLNLASAFNSVPGDPVTQASVRVWNLATMQMSPWKIPLPKGTASMELRLLKHDPRGRGYVGGTGTGKVYIFDPFYRTARQVIDVNDQLSWLQKVLSPKITAQMKQVSEDDRFLYLLYASDYDKWTKRSGFYSGVAVFDIQNPEVPVLIQDFKLPAYAGPHLIKIYGNRLAITDYFLNLDNFGKIHADGDRHVRVFIIGPDGRITPDPRFQVPFSNLIPGVPLRPHGLAAKVIR</sequence>
<dbReference type="GeneID" id="95989508"/>
<accession>A0ABR3PR20</accession>
<keyword evidence="6" id="KW-1185">Reference proteome</keyword>
<evidence type="ECO:0000256" key="1">
    <source>
        <dbReference type="ARBA" id="ARBA00005606"/>
    </source>
</evidence>
<dbReference type="RefSeq" id="XP_069204798.1">
    <property type="nucleotide sequence ID" value="XM_069356861.1"/>
</dbReference>
<dbReference type="SUPFAM" id="SSF69322">
    <property type="entry name" value="Tricorn protease domain 2"/>
    <property type="match status" value="1"/>
</dbReference>
<name>A0ABR3PR20_9TREE</name>
<reference evidence="5 6" key="1">
    <citation type="submission" date="2023-08" db="EMBL/GenBank/DDBJ databases">
        <title>Annotated Genome Sequence of Vanrija albida AlHP1.</title>
        <authorList>
            <person name="Herzog R."/>
        </authorList>
    </citation>
    <scope>NUCLEOTIDE SEQUENCE [LARGE SCALE GENOMIC DNA]</scope>
    <source>
        <strain evidence="5 6">AlHP1</strain>
    </source>
</reference>
<proteinExistence type="inferred from homology"/>
<evidence type="ECO:0000256" key="3">
    <source>
        <dbReference type="SAM" id="MobiDB-lite"/>
    </source>
</evidence>
<feature type="region of interest" description="Disordered" evidence="3">
    <location>
        <begin position="27"/>
        <end position="190"/>
    </location>
</feature>
<feature type="chain" id="PRO_5047208113" description="Methanethiol oxidase" evidence="4">
    <location>
        <begin position="20"/>
        <end position="638"/>
    </location>
</feature>
<dbReference type="PANTHER" id="PTHR45725:SF1">
    <property type="entry name" value="DISHEVELLED ASSOCIATED ACTIVATOR OF MORPHOGENESIS, ISOFORM D"/>
    <property type="match status" value="1"/>
</dbReference>
<feature type="compositionally biased region" description="Gly residues" evidence="3">
    <location>
        <begin position="52"/>
        <end position="65"/>
    </location>
</feature>
<organism evidence="5 6">
    <name type="scientific">Vanrija albida</name>
    <dbReference type="NCBI Taxonomy" id="181172"/>
    <lineage>
        <taxon>Eukaryota</taxon>
        <taxon>Fungi</taxon>
        <taxon>Dikarya</taxon>
        <taxon>Basidiomycota</taxon>
        <taxon>Agaricomycotina</taxon>
        <taxon>Tremellomycetes</taxon>
        <taxon>Trichosporonales</taxon>
        <taxon>Trichosporonaceae</taxon>
        <taxon>Vanrija</taxon>
    </lineage>
</organism>
<comment type="caution">
    <text evidence="5">The sequence shown here is derived from an EMBL/GenBank/DDBJ whole genome shotgun (WGS) entry which is preliminary data.</text>
</comment>
<dbReference type="PANTHER" id="PTHR45725">
    <property type="entry name" value="FORMIN HOMOLOGY 2 FAMILY MEMBER"/>
    <property type="match status" value="1"/>
</dbReference>
<evidence type="ECO:0000313" key="5">
    <source>
        <dbReference type="EMBL" id="KAL1404854.1"/>
    </source>
</evidence>
<dbReference type="EMBL" id="JBBXJM010000007">
    <property type="protein sequence ID" value="KAL1404854.1"/>
    <property type="molecule type" value="Genomic_DNA"/>
</dbReference>
<gene>
    <name evidence="5" type="ORF">Q8F55_008465</name>
</gene>
<evidence type="ECO:0000256" key="2">
    <source>
        <dbReference type="ARBA" id="ARBA00023266"/>
    </source>
</evidence>
<evidence type="ECO:0000313" key="6">
    <source>
        <dbReference type="Proteomes" id="UP001565368"/>
    </source>
</evidence>
<feature type="signal peptide" evidence="4">
    <location>
        <begin position="1"/>
        <end position="19"/>
    </location>
</feature>
<keyword evidence="4" id="KW-0732">Signal</keyword>
<comment type="similarity">
    <text evidence="1">Belongs to the selenium-binding protein family.</text>
</comment>
<protein>
    <recommendedName>
        <fullName evidence="7">Methanethiol oxidase</fullName>
    </recommendedName>
</protein>
<evidence type="ECO:0008006" key="7">
    <source>
        <dbReference type="Google" id="ProtNLM"/>
    </source>
</evidence>
<evidence type="ECO:0000256" key="4">
    <source>
        <dbReference type="SAM" id="SignalP"/>
    </source>
</evidence>
<feature type="compositionally biased region" description="Low complexity" evidence="3">
    <location>
        <begin position="66"/>
        <end position="132"/>
    </location>
</feature>
<dbReference type="Pfam" id="PF05694">
    <property type="entry name" value="SBP56"/>
    <property type="match status" value="1"/>
</dbReference>
<keyword evidence="2" id="KW-0711">Selenium</keyword>
<dbReference type="InterPro" id="IPR051425">
    <property type="entry name" value="Formin_Homology"/>
</dbReference>
<dbReference type="InterPro" id="IPR008826">
    <property type="entry name" value="Se-bd"/>
</dbReference>
<dbReference type="Proteomes" id="UP001565368">
    <property type="component" value="Unassembled WGS sequence"/>
</dbReference>